<dbReference type="PIRSF" id="PIRSF038895">
    <property type="entry name" value="FPGS"/>
    <property type="match status" value="1"/>
</dbReference>
<feature type="binding site" evidence="22">
    <location>
        <position position="343"/>
    </location>
    <ligand>
        <name>ATP</name>
        <dbReference type="ChEBI" id="CHEBI:30616"/>
    </ligand>
</feature>
<dbReference type="RefSeq" id="XP_051608249.1">
    <property type="nucleotide sequence ID" value="XM_051752640.1"/>
</dbReference>
<evidence type="ECO:0000256" key="3">
    <source>
        <dbReference type="ARBA" id="ARBA00004496"/>
    </source>
</evidence>
<dbReference type="GO" id="GO:0004326">
    <property type="term" value="F:tetrahydrofolylpolyglutamate synthase activity"/>
    <property type="evidence" value="ECO:0007669"/>
    <property type="project" value="UniProtKB-EC"/>
</dbReference>
<evidence type="ECO:0000256" key="12">
    <source>
        <dbReference type="ARBA" id="ARBA00022741"/>
    </source>
</evidence>
<dbReference type="SUPFAM" id="SSF53244">
    <property type="entry name" value="MurD-like peptide ligases, peptide-binding domain"/>
    <property type="match status" value="1"/>
</dbReference>
<evidence type="ECO:0000256" key="10">
    <source>
        <dbReference type="ARBA" id="ARBA00022598"/>
    </source>
</evidence>
<evidence type="ECO:0000256" key="23">
    <source>
        <dbReference type="PIRSR" id="PIRSR038895-2"/>
    </source>
</evidence>
<evidence type="ECO:0000256" key="7">
    <source>
        <dbReference type="ARBA" id="ARBA00018660"/>
    </source>
</evidence>
<evidence type="ECO:0000256" key="13">
    <source>
        <dbReference type="ARBA" id="ARBA00022792"/>
    </source>
</evidence>
<feature type="binding site" evidence="23">
    <location>
        <position position="205"/>
    </location>
    <ligand>
        <name>Mg(2+)</name>
        <dbReference type="ChEBI" id="CHEBI:18420"/>
        <label>1</label>
    </ligand>
</feature>
<evidence type="ECO:0000256" key="18">
    <source>
        <dbReference type="ARBA" id="ARBA00030592"/>
    </source>
</evidence>
<dbReference type="FunFam" id="3.40.1190.10:FF:000009">
    <property type="entry name" value="Folylpolyglutamate synthase"/>
    <property type="match status" value="1"/>
</dbReference>
<dbReference type="InterPro" id="IPR023600">
    <property type="entry name" value="Folylpolyglutamate_synth_euk"/>
</dbReference>
<evidence type="ECO:0000313" key="24">
    <source>
        <dbReference type="EMBL" id="KAI5957546.1"/>
    </source>
</evidence>
<evidence type="ECO:0000256" key="16">
    <source>
        <dbReference type="ARBA" id="ARBA00023128"/>
    </source>
</evidence>
<keyword evidence="10 21" id="KW-0436">Ligase</keyword>
<comment type="pathway">
    <text evidence="4 21">Cofactor biosynthesis; tetrahydrofolylpolyglutamate biosynthesis.</text>
</comment>
<reference evidence="24 25" key="1">
    <citation type="journal article" date="2022" name="DNA Res.">
        <title>Genome analysis of five recently described species of the CUG-Ser clade uncovers Candida theae as a new hybrid lineage with pathogenic potential in the Candida parapsilosis species complex.</title>
        <authorList>
            <person name="Mixao V."/>
            <person name="Del Olmo V."/>
            <person name="Hegedusova E."/>
            <person name="Saus E."/>
            <person name="Pryszcz L."/>
            <person name="Cillingova A."/>
            <person name="Nosek J."/>
            <person name="Gabaldon T."/>
        </authorList>
    </citation>
    <scope>NUCLEOTIDE SEQUENCE [LARGE SCALE GENOMIC DNA]</scope>
    <source>
        <strain evidence="24 25">CBS 12239</strain>
    </source>
</reference>
<evidence type="ECO:0000256" key="15">
    <source>
        <dbReference type="ARBA" id="ARBA00022842"/>
    </source>
</evidence>
<keyword evidence="14 22" id="KW-0067">ATP-binding</keyword>
<evidence type="ECO:0000256" key="11">
    <source>
        <dbReference type="ARBA" id="ARBA00022723"/>
    </source>
</evidence>
<dbReference type="PANTHER" id="PTHR11136">
    <property type="entry name" value="FOLYLPOLYGLUTAMATE SYNTHASE-RELATED"/>
    <property type="match status" value="1"/>
</dbReference>
<dbReference type="PROSITE" id="PS01011">
    <property type="entry name" value="FOLYLPOLYGLU_SYNT_1"/>
    <property type="match status" value="1"/>
</dbReference>
<evidence type="ECO:0000256" key="8">
    <source>
        <dbReference type="ARBA" id="ARBA00022490"/>
    </source>
</evidence>
<accession>A0AAD5FXY1</accession>
<dbReference type="PROSITE" id="PS01012">
    <property type="entry name" value="FOLYLPOLYGLU_SYNT_2"/>
    <property type="match status" value="1"/>
</dbReference>
<feature type="binding site" evidence="22">
    <location>
        <position position="327"/>
    </location>
    <ligand>
        <name>ATP</name>
        <dbReference type="ChEBI" id="CHEBI:30616"/>
    </ligand>
</feature>
<comment type="caution">
    <text evidence="24">The sequence shown here is derived from an EMBL/GenBank/DDBJ whole genome shotgun (WGS) entry which is preliminary data.</text>
</comment>
<dbReference type="GO" id="GO:0005524">
    <property type="term" value="F:ATP binding"/>
    <property type="evidence" value="ECO:0007669"/>
    <property type="project" value="UniProtKB-KW"/>
</dbReference>
<sequence length="500" mass="55844">MSSRTYTDAINALNSLQSNFASIEAMKKLGPNVNRNELSINEVREYTSRLGYAPRDFNKLNIIHVTGTKGKGSTCAFTESILKQYQPDHISKIGLYTSPHLKSVRERIRINGQPIEKELFTKYFFEVWDKLTSTMSDPQEWPSLQPSDVVKPMYFKYLTILSFHVFLQEGVDTAIYEVGVGGTFDSTNIIEKPTVTGISALGIDHTFMLGNTIESITDNKTGIFKKGSPAFVSEQKEYPKTHKLIESRAKELGVSSLEFVHPDDLPDVELGLSGEFQKENAALAVRLTDSHLKAIGVDSGLTVSGGKVDSLPEKFRKGLKDVDWPGRCQIITNNPSDITWYVDGAHTVESITASSKWFKDEQLKSSSSSKKRVLLFNQQGRDNYEELLTTLYQTISGEGSKVSFDEVIFTPNITWSSGQYNPELLAKNTSEDAVKKLEIQHKFSDLWAKLDGGKAKRSVFADIETAVEYMKNEGQDLNVFVCGSLHLVGGFLVVLDNERE</sequence>
<dbReference type="InterPro" id="IPR018109">
    <property type="entry name" value="Folylpolyglutamate_synth_CS"/>
</dbReference>
<dbReference type="GO" id="GO:0005759">
    <property type="term" value="C:mitochondrial matrix"/>
    <property type="evidence" value="ECO:0007669"/>
    <property type="project" value="UniProtKB-SubCell"/>
</dbReference>
<dbReference type="GeneID" id="76151299"/>
<name>A0AAD5FXY1_9ASCO</name>
<evidence type="ECO:0000256" key="19">
    <source>
        <dbReference type="ARBA" id="ARBA00030876"/>
    </source>
</evidence>
<evidence type="ECO:0000256" key="9">
    <source>
        <dbReference type="ARBA" id="ARBA00022563"/>
    </source>
</evidence>
<dbReference type="GO" id="GO:0005743">
    <property type="term" value="C:mitochondrial inner membrane"/>
    <property type="evidence" value="ECO:0007669"/>
    <property type="project" value="UniProtKB-SubCell"/>
</dbReference>
<protein>
    <recommendedName>
        <fullName evidence="7 21">Folylpolyglutamate synthase</fullName>
        <ecNumber evidence="6 21">6.3.2.17</ecNumber>
    </recommendedName>
    <alternativeName>
        <fullName evidence="19 21">Folylpoly-gamma-glutamate synthetase</fullName>
    </alternativeName>
    <alternativeName>
        <fullName evidence="18 21">Tetrahydrofolylpolyglutamate synthase</fullName>
    </alternativeName>
</protein>
<keyword evidence="11 23" id="KW-0479">Metal-binding</keyword>
<keyword evidence="9 21" id="KW-0554">One-carbon metabolism</keyword>
<keyword evidence="13" id="KW-0999">Mitochondrion inner membrane</keyword>
<proteinExistence type="inferred from homology"/>
<dbReference type="EC" id="6.3.2.17" evidence="6 21"/>
<organism evidence="24 25">
    <name type="scientific">Candida theae</name>
    <dbReference type="NCBI Taxonomy" id="1198502"/>
    <lineage>
        <taxon>Eukaryota</taxon>
        <taxon>Fungi</taxon>
        <taxon>Dikarya</taxon>
        <taxon>Ascomycota</taxon>
        <taxon>Saccharomycotina</taxon>
        <taxon>Pichiomycetes</taxon>
        <taxon>Debaryomycetaceae</taxon>
        <taxon>Candida/Lodderomyces clade</taxon>
        <taxon>Candida</taxon>
    </lineage>
</organism>
<dbReference type="NCBIfam" id="TIGR01499">
    <property type="entry name" value="folC"/>
    <property type="match status" value="1"/>
</dbReference>
<evidence type="ECO:0000256" key="4">
    <source>
        <dbReference type="ARBA" id="ARBA00005150"/>
    </source>
</evidence>
<comment type="subcellular location">
    <subcellularLocation>
        <location evidence="3">Cytoplasm</location>
    </subcellularLocation>
    <subcellularLocation>
        <location evidence="1">Mitochondrion inner membrane</location>
    </subcellularLocation>
    <subcellularLocation>
        <location evidence="2">Mitochondrion matrix</location>
    </subcellularLocation>
</comment>
<comment type="catalytic activity">
    <reaction evidence="20 21">
        <text>(6S)-5,6,7,8-tetrahydrofolyl-(gamma-L-Glu)(n) + L-glutamate + ATP = (6S)-5,6,7,8-tetrahydrofolyl-(gamma-L-Glu)(n+1) + ADP + phosphate + H(+)</text>
        <dbReference type="Rhea" id="RHEA:10580"/>
        <dbReference type="Rhea" id="RHEA-COMP:14738"/>
        <dbReference type="Rhea" id="RHEA-COMP:14740"/>
        <dbReference type="ChEBI" id="CHEBI:15378"/>
        <dbReference type="ChEBI" id="CHEBI:29985"/>
        <dbReference type="ChEBI" id="CHEBI:30616"/>
        <dbReference type="ChEBI" id="CHEBI:43474"/>
        <dbReference type="ChEBI" id="CHEBI:141005"/>
        <dbReference type="ChEBI" id="CHEBI:456216"/>
        <dbReference type="EC" id="6.3.2.17"/>
    </reaction>
</comment>
<keyword evidence="17" id="KW-0472">Membrane</keyword>
<gene>
    <name evidence="24" type="ORF">KGF57_003240</name>
</gene>
<dbReference type="SUPFAM" id="SSF53623">
    <property type="entry name" value="MurD-like peptide ligases, catalytic domain"/>
    <property type="match status" value="1"/>
</dbReference>
<dbReference type="InterPro" id="IPR001645">
    <property type="entry name" value="Folylpolyglutamate_synth"/>
</dbReference>
<keyword evidence="15 23" id="KW-0460">Magnesium</keyword>
<comment type="cofactor">
    <cofactor evidence="21">
        <name>a monovalent cation</name>
        <dbReference type="ChEBI" id="CHEBI:60242"/>
    </cofactor>
    <text evidence="21">A monovalent cation.</text>
</comment>
<dbReference type="InterPro" id="IPR036615">
    <property type="entry name" value="Mur_ligase_C_dom_sf"/>
</dbReference>
<dbReference type="InterPro" id="IPR036565">
    <property type="entry name" value="Mur-like_cat_sf"/>
</dbReference>
<evidence type="ECO:0000256" key="22">
    <source>
        <dbReference type="PIRSR" id="PIRSR038895-1"/>
    </source>
</evidence>
<evidence type="ECO:0000256" key="5">
    <source>
        <dbReference type="ARBA" id="ARBA00008276"/>
    </source>
</evidence>
<keyword evidence="25" id="KW-1185">Reference proteome</keyword>
<dbReference type="EMBL" id="JAIHNG010000121">
    <property type="protein sequence ID" value="KAI5957546.1"/>
    <property type="molecule type" value="Genomic_DNA"/>
</dbReference>
<feature type="binding site" evidence="23">
    <location>
        <position position="98"/>
    </location>
    <ligand>
        <name>Mg(2+)</name>
        <dbReference type="ChEBI" id="CHEBI:18420"/>
        <label>1</label>
    </ligand>
</feature>
<evidence type="ECO:0000256" key="1">
    <source>
        <dbReference type="ARBA" id="ARBA00004273"/>
    </source>
</evidence>
<evidence type="ECO:0000256" key="14">
    <source>
        <dbReference type="ARBA" id="ARBA00022840"/>
    </source>
</evidence>
<evidence type="ECO:0000256" key="17">
    <source>
        <dbReference type="ARBA" id="ARBA00023136"/>
    </source>
</evidence>
<dbReference type="GO" id="GO:0006730">
    <property type="term" value="P:one-carbon metabolic process"/>
    <property type="evidence" value="ECO:0007669"/>
    <property type="project" value="UniProtKB-KW"/>
</dbReference>
<dbReference type="GO" id="GO:0046872">
    <property type="term" value="F:metal ion binding"/>
    <property type="evidence" value="ECO:0007669"/>
    <property type="project" value="UniProtKB-KW"/>
</dbReference>
<dbReference type="Gene3D" id="3.40.1190.10">
    <property type="entry name" value="Mur-like, catalytic domain"/>
    <property type="match status" value="1"/>
</dbReference>
<keyword evidence="12 22" id="KW-0547">Nucleotide-binding</keyword>
<dbReference type="Gene3D" id="3.90.190.20">
    <property type="entry name" value="Mur ligase, C-terminal domain"/>
    <property type="match status" value="1"/>
</dbReference>
<comment type="similarity">
    <text evidence="5 21">Belongs to the folylpolyglutamate synthase family.</text>
</comment>
<evidence type="ECO:0000256" key="21">
    <source>
        <dbReference type="PIRNR" id="PIRNR038895"/>
    </source>
</evidence>
<dbReference type="AlphaFoldDB" id="A0AAD5FXY1"/>
<keyword evidence="16" id="KW-0496">Mitochondrion</keyword>
<dbReference type="PANTHER" id="PTHR11136:SF5">
    <property type="entry name" value="FOLYLPOLYGLUTAMATE SYNTHASE, MITOCHONDRIAL"/>
    <property type="match status" value="1"/>
</dbReference>
<dbReference type="GO" id="GO:0005829">
    <property type="term" value="C:cytosol"/>
    <property type="evidence" value="ECO:0007669"/>
    <property type="project" value="TreeGrafter"/>
</dbReference>
<comment type="function">
    <text evidence="21">Catalyzes conversion of folates to polyglutamate derivatives allowing concentration of folate compounds in the cell and the intracellular retention of these cofactors, which are important substrates for most of the folate-dependent enzymes that are involved in one-carbon transfer reactions involved in purine, pyrimidine and amino acid synthesis.</text>
</comment>
<evidence type="ECO:0000313" key="25">
    <source>
        <dbReference type="Proteomes" id="UP001204833"/>
    </source>
</evidence>
<keyword evidence="8" id="KW-0963">Cytoplasm</keyword>
<dbReference type="Proteomes" id="UP001204833">
    <property type="component" value="Unassembled WGS sequence"/>
</dbReference>
<evidence type="ECO:0000256" key="2">
    <source>
        <dbReference type="ARBA" id="ARBA00004305"/>
    </source>
</evidence>
<evidence type="ECO:0000256" key="20">
    <source>
        <dbReference type="ARBA" id="ARBA00047493"/>
    </source>
</evidence>
<feature type="binding site" evidence="23">
    <location>
        <position position="177"/>
    </location>
    <ligand>
        <name>Mg(2+)</name>
        <dbReference type="ChEBI" id="CHEBI:18420"/>
        <label>1</label>
    </ligand>
</feature>
<evidence type="ECO:0000256" key="6">
    <source>
        <dbReference type="ARBA" id="ARBA00013025"/>
    </source>
</evidence>